<feature type="domain" description="Thioredoxin" evidence="14">
    <location>
        <begin position="5"/>
        <end position="152"/>
    </location>
</feature>
<evidence type="ECO:0000256" key="9">
    <source>
        <dbReference type="ARBA" id="ARBA00032824"/>
    </source>
</evidence>
<keyword evidence="16" id="KW-1185">Reference proteome</keyword>
<dbReference type="InterPro" id="IPR000866">
    <property type="entry name" value="AhpC/TSA"/>
</dbReference>
<dbReference type="GO" id="GO:0034599">
    <property type="term" value="P:cellular response to oxidative stress"/>
    <property type="evidence" value="ECO:0007669"/>
    <property type="project" value="TreeGrafter"/>
</dbReference>
<evidence type="ECO:0000256" key="5">
    <source>
        <dbReference type="ARBA" id="ARBA00022862"/>
    </source>
</evidence>
<keyword evidence="4" id="KW-0575">Peroxidase</keyword>
<feature type="active site" description="Cysteine sulfenic acid (-SOH) intermediate; for peroxidase activity" evidence="13">
    <location>
        <position position="48"/>
    </location>
</feature>
<dbReference type="PROSITE" id="PS51352">
    <property type="entry name" value="THIOREDOXIN_2"/>
    <property type="match status" value="1"/>
</dbReference>
<comment type="subunit">
    <text evidence="2">Monomer.</text>
</comment>
<dbReference type="InterPro" id="IPR024706">
    <property type="entry name" value="Peroxiredoxin_AhpC-typ"/>
</dbReference>
<dbReference type="CDD" id="cd03017">
    <property type="entry name" value="PRX_BCP"/>
    <property type="match status" value="1"/>
</dbReference>
<sequence length="152" mass="17018">MKNELKIGDKIPNFSLQDHNGKTFNSVTDLEGVTSVIYFYPKDESGVCTKEACAFRDSYQDFTAAGIQVIGINSAGIESHKQFAEKNNLPFRLLSDPGNKVIKQFGVKNALFLTGRETFVVNDKGIVVHKFRDFFKGEAHAKEVLQFLKPVK</sequence>
<evidence type="ECO:0000256" key="6">
    <source>
        <dbReference type="ARBA" id="ARBA00023002"/>
    </source>
</evidence>
<dbReference type="Pfam" id="PF00578">
    <property type="entry name" value="AhpC-TSA"/>
    <property type="match status" value="1"/>
</dbReference>
<dbReference type="PANTHER" id="PTHR42801">
    <property type="entry name" value="THIOREDOXIN-DEPENDENT PEROXIDE REDUCTASE"/>
    <property type="match status" value="1"/>
</dbReference>
<reference evidence="15 16" key="1">
    <citation type="submission" date="2016-11" db="EMBL/GenBank/DDBJ databases">
        <title>Whole genomes of Flavobacteriaceae.</title>
        <authorList>
            <person name="Stine C."/>
            <person name="Li C."/>
            <person name="Tadesse D."/>
        </authorList>
    </citation>
    <scope>NUCLEOTIDE SEQUENCE [LARGE SCALE GENOMIC DNA]</scope>
    <source>
        <strain evidence="15 16">DSM 18292</strain>
    </source>
</reference>
<dbReference type="Gene3D" id="3.40.30.10">
    <property type="entry name" value="Glutaredoxin"/>
    <property type="match status" value="1"/>
</dbReference>
<protein>
    <recommendedName>
        <fullName evidence="3">thioredoxin-dependent peroxiredoxin</fullName>
        <ecNumber evidence="3">1.11.1.24</ecNumber>
    </recommendedName>
    <alternativeName>
        <fullName evidence="9">Thioredoxin peroxidase</fullName>
    </alternativeName>
    <alternativeName>
        <fullName evidence="11">Thioredoxin-dependent peroxiredoxin Bcp</fullName>
    </alternativeName>
</protein>
<evidence type="ECO:0000256" key="4">
    <source>
        <dbReference type="ARBA" id="ARBA00022559"/>
    </source>
</evidence>
<gene>
    <name evidence="15" type="ORF">B0A66_17010</name>
</gene>
<dbReference type="AlphaFoldDB" id="A0A226GZB5"/>
<comment type="caution">
    <text evidence="15">The sequence shown here is derived from an EMBL/GenBank/DDBJ whole genome shotgun (WGS) entry which is preliminary data.</text>
</comment>
<comment type="catalytic activity">
    <reaction evidence="12">
        <text>a hydroperoxide + [thioredoxin]-dithiol = an alcohol + [thioredoxin]-disulfide + H2O</text>
        <dbReference type="Rhea" id="RHEA:62620"/>
        <dbReference type="Rhea" id="RHEA-COMP:10698"/>
        <dbReference type="Rhea" id="RHEA-COMP:10700"/>
        <dbReference type="ChEBI" id="CHEBI:15377"/>
        <dbReference type="ChEBI" id="CHEBI:29950"/>
        <dbReference type="ChEBI" id="CHEBI:30879"/>
        <dbReference type="ChEBI" id="CHEBI:35924"/>
        <dbReference type="ChEBI" id="CHEBI:50058"/>
        <dbReference type="EC" id="1.11.1.24"/>
    </reaction>
</comment>
<keyword evidence="8" id="KW-0676">Redox-active center</keyword>
<dbReference type="Proteomes" id="UP000198345">
    <property type="component" value="Unassembled WGS sequence"/>
</dbReference>
<comment type="similarity">
    <text evidence="10">Belongs to the peroxiredoxin family. BCP/PrxQ subfamily.</text>
</comment>
<dbReference type="GO" id="GO:0008379">
    <property type="term" value="F:thioredoxin peroxidase activity"/>
    <property type="evidence" value="ECO:0007669"/>
    <property type="project" value="TreeGrafter"/>
</dbReference>
<evidence type="ECO:0000313" key="16">
    <source>
        <dbReference type="Proteomes" id="UP000198345"/>
    </source>
</evidence>
<evidence type="ECO:0000256" key="10">
    <source>
        <dbReference type="ARBA" id="ARBA00038489"/>
    </source>
</evidence>
<evidence type="ECO:0000256" key="12">
    <source>
        <dbReference type="ARBA" id="ARBA00049091"/>
    </source>
</evidence>
<dbReference type="GO" id="GO:0005737">
    <property type="term" value="C:cytoplasm"/>
    <property type="evidence" value="ECO:0007669"/>
    <property type="project" value="TreeGrafter"/>
</dbReference>
<dbReference type="EC" id="1.11.1.24" evidence="3"/>
<dbReference type="GO" id="GO:0045454">
    <property type="term" value="P:cell redox homeostasis"/>
    <property type="evidence" value="ECO:0007669"/>
    <property type="project" value="TreeGrafter"/>
</dbReference>
<dbReference type="PANTHER" id="PTHR42801:SF4">
    <property type="entry name" value="AHPC_TSA FAMILY PROTEIN"/>
    <property type="match status" value="1"/>
</dbReference>
<dbReference type="FunFam" id="3.40.30.10:FF:000007">
    <property type="entry name" value="Thioredoxin-dependent thiol peroxidase"/>
    <property type="match status" value="1"/>
</dbReference>
<evidence type="ECO:0000259" key="14">
    <source>
        <dbReference type="PROSITE" id="PS51352"/>
    </source>
</evidence>
<name>A0A226GZB5_9FLAO</name>
<evidence type="ECO:0000313" key="15">
    <source>
        <dbReference type="EMBL" id="OXA86918.1"/>
    </source>
</evidence>
<dbReference type="InterPro" id="IPR013766">
    <property type="entry name" value="Thioredoxin_domain"/>
</dbReference>
<organism evidence="15 16">
    <name type="scientific">Flavobacterium hercynium</name>
    <dbReference type="NCBI Taxonomy" id="387094"/>
    <lineage>
        <taxon>Bacteria</taxon>
        <taxon>Pseudomonadati</taxon>
        <taxon>Bacteroidota</taxon>
        <taxon>Flavobacteriia</taxon>
        <taxon>Flavobacteriales</taxon>
        <taxon>Flavobacteriaceae</taxon>
        <taxon>Flavobacterium</taxon>
    </lineage>
</organism>
<dbReference type="EMBL" id="MUGW01000037">
    <property type="protein sequence ID" value="OXA86918.1"/>
    <property type="molecule type" value="Genomic_DNA"/>
</dbReference>
<proteinExistence type="inferred from homology"/>
<keyword evidence="5" id="KW-0049">Antioxidant</keyword>
<evidence type="ECO:0000256" key="2">
    <source>
        <dbReference type="ARBA" id="ARBA00011245"/>
    </source>
</evidence>
<evidence type="ECO:0000256" key="8">
    <source>
        <dbReference type="ARBA" id="ARBA00023284"/>
    </source>
</evidence>
<evidence type="ECO:0000256" key="3">
    <source>
        <dbReference type="ARBA" id="ARBA00013017"/>
    </source>
</evidence>
<dbReference type="InterPro" id="IPR050924">
    <property type="entry name" value="Peroxiredoxin_BCP/PrxQ"/>
</dbReference>
<keyword evidence="7" id="KW-1015">Disulfide bond</keyword>
<dbReference type="PIRSF" id="PIRSF000239">
    <property type="entry name" value="AHPC"/>
    <property type="match status" value="1"/>
</dbReference>
<evidence type="ECO:0000256" key="11">
    <source>
        <dbReference type="ARBA" id="ARBA00042639"/>
    </source>
</evidence>
<evidence type="ECO:0000256" key="7">
    <source>
        <dbReference type="ARBA" id="ARBA00023157"/>
    </source>
</evidence>
<dbReference type="InterPro" id="IPR036249">
    <property type="entry name" value="Thioredoxin-like_sf"/>
</dbReference>
<evidence type="ECO:0000256" key="1">
    <source>
        <dbReference type="ARBA" id="ARBA00003330"/>
    </source>
</evidence>
<evidence type="ECO:0000256" key="13">
    <source>
        <dbReference type="PIRSR" id="PIRSR000239-1"/>
    </source>
</evidence>
<accession>A0A226GZB5</accession>
<keyword evidence="6" id="KW-0560">Oxidoreductase</keyword>
<comment type="function">
    <text evidence="1">Thiol-specific peroxidase that catalyzes the reduction of hydrogen peroxide and organic hydroperoxides to water and alcohols, respectively. Plays a role in cell protection against oxidative stress by detoxifying peroxides and as sensor of hydrogen peroxide-mediated signaling events.</text>
</comment>
<dbReference type="SUPFAM" id="SSF52833">
    <property type="entry name" value="Thioredoxin-like"/>
    <property type="match status" value="1"/>
</dbReference>